<dbReference type="PANTHER" id="PTHR47504">
    <property type="entry name" value="RIGHT ORIGIN-BINDING PROTEIN"/>
    <property type="match status" value="1"/>
</dbReference>
<dbReference type="InterPro" id="IPR018060">
    <property type="entry name" value="HTH_AraC"/>
</dbReference>
<dbReference type="InterPro" id="IPR050959">
    <property type="entry name" value="MarA-like"/>
</dbReference>
<accession>A0A242ZDX2</accession>
<evidence type="ECO:0000256" key="1">
    <source>
        <dbReference type="ARBA" id="ARBA00023015"/>
    </source>
</evidence>
<dbReference type="EMBL" id="NFDE01000042">
    <property type="protein sequence ID" value="OTX90948.1"/>
    <property type="molecule type" value="Genomic_DNA"/>
</dbReference>
<protein>
    <submittedName>
        <fullName evidence="5">AraC family transcriptional regulator</fullName>
    </submittedName>
</protein>
<organism evidence="5 6">
    <name type="scientific">Bacillus wiedmannii</name>
    <dbReference type="NCBI Taxonomy" id="1890302"/>
    <lineage>
        <taxon>Bacteria</taxon>
        <taxon>Bacillati</taxon>
        <taxon>Bacillota</taxon>
        <taxon>Bacilli</taxon>
        <taxon>Bacillales</taxon>
        <taxon>Bacillaceae</taxon>
        <taxon>Bacillus</taxon>
        <taxon>Bacillus cereus group</taxon>
    </lineage>
</organism>
<feature type="domain" description="HTH araC/xylS-type" evidence="4">
    <location>
        <begin position="9"/>
        <end position="106"/>
    </location>
</feature>
<dbReference type="AlphaFoldDB" id="A0A242ZDX2"/>
<evidence type="ECO:0000256" key="2">
    <source>
        <dbReference type="ARBA" id="ARBA00023125"/>
    </source>
</evidence>
<gene>
    <name evidence="5" type="ORF">BK730_11010</name>
</gene>
<dbReference type="GO" id="GO:0043565">
    <property type="term" value="F:sequence-specific DNA binding"/>
    <property type="evidence" value="ECO:0007669"/>
    <property type="project" value="InterPro"/>
</dbReference>
<proteinExistence type="predicted"/>
<sequence>MKEMNEHIQKMIDWIESNLKEEFSLNELSRYMSYSPYYCSFRFHQVTGISIRRYILLRRLYLSTEDLKNDRKIIDIALDYNYSSQEAYSRAFKTVFGMNPREFKLNNMPIQSFVKLNINKEGEFKMNFSRKIEVEQLRSAKSELFENDVLNILNGQMMYEEFKTKKLMGESDYAPFNEAMCVNPATKHVFNEEFIKTRAEGHNSSVESYTKKVIDPLKNLFTKKYKCIVLWFGEDMFCQMNLLTILSYLEQSCYEGKIYLNSFREDEFKVSQLELELGNYFSIYDEVLINHKKTSRKVPPVMYQAIDLYLEMLKEDNIVMKFISKNQDLLNHELLIKLFQLFPTIGYGDSQYIELINKMKKKAEPKI</sequence>
<dbReference type="GO" id="GO:0003700">
    <property type="term" value="F:DNA-binding transcription factor activity"/>
    <property type="evidence" value="ECO:0007669"/>
    <property type="project" value="InterPro"/>
</dbReference>
<keyword evidence="2" id="KW-0238">DNA-binding</keyword>
<dbReference type="PROSITE" id="PS01124">
    <property type="entry name" value="HTH_ARAC_FAMILY_2"/>
    <property type="match status" value="1"/>
</dbReference>
<dbReference type="SUPFAM" id="SSF46689">
    <property type="entry name" value="Homeodomain-like"/>
    <property type="match status" value="2"/>
</dbReference>
<reference evidence="5 6" key="1">
    <citation type="submission" date="2016-10" db="EMBL/GenBank/DDBJ databases">
        <title>Comparative genomics of Bacillus thuringiensis reveals a path to pathogens against multiple invertebrate hosts.</title>
        <authorList>
            <person name="Zheng J."/>
            <person name="Gao Q."/>
            <person name="Liu H."/>
            <person name="Peng D."/>
            <person name="Ruan L."/>
            <person name="Sun M."/>
        </authorList>
    </citation>
    <scope>NUCLEOTIDE SEQUENCE [LARGE SCALE GENOMIC DNA]</scope>
    <source>
        <strain evidence="5">BGSC 4BK1</strain>
    </source>
</reference>
<keyword evidence="1" id="KW-0805">Transcription regulation</keyword>
<dbReference type="PROSITE" id="PS00041">
    <property type="entry name" value="HTH_ARAC_FAMILY_1"/>
    <property type="match status" value="1"/>
</dbReference>
<dbReference type="PANTHER" id="PTHR47504:SF6">
    <property type="entry name" value="ARAC-FAMILY TRANSCRIPTIONAL REGULATOR"/>
    <property type="match status" value="1"/>
</dbReference>
<evidence type="ECO:0000256" key="3">
    <source>
        <dbReference type="ARBA" id="ARBA00023163"/>
    </source>
</evidence>
<dbReference type="InterPro" id="IPR018062">
    <property type="entry name" value="HTH_AraC-typ_CS"/>
</dbReference>
<name>A0A242ZDX2_9BACI</name>
<keyword evidence="3" id="KW-0804">Transcription</keyword>
<evidence type="ECO:0000259" key="4">
    <source>
        <dbReference type="PROSITE" id="PS01124"/>
    </source>
</evidence>
<dbReference type="SMART" id="SM00342">
    <property type="entry name" value="HTH_ARAC"/>
    <property type="match status" value="1"/>
</dbReference>
<dbReference type="InterPro" id="IPR009057">
    <property type="entry name" value="Homeodomain-like_sf"/>
</dbReference>
<dbReference type="Pfam" id="PF12833">
    <property type="entry name" value="HTH_18"/>
    <property type="match status" value="1"/>
</dbReference>
<evidence type="ECO:0000313" key="5">
    <source>
        <dbReference type="EMBL" id="OTX90948.1"/>
    </source>
</evidence>
<evidence type="ECO:0000313" key="6">
    <source>
        <dbReference type="Proteomes" id="UP000194945"/>
    </source>
</evidence>
<dbReference type="Gene3D" id="1.10.10.60">
    <property type="entry name" value="Homeodomain-like"/>
    <property type="match status" value="2"/>
</dbReference>
<comment type="caution">
    <text evidence="5">The sequence shown here is derived from an EMBL/GenBank/DDBJ whole genome shotgun (WGS) entry which is preliminary data.</text>
</comment>
<dbReference type="Proteomes" id="UP000194945">
    <property type="component" value="Unassembled WGS sequence"/>
</dbReference>